<dbReference type="InterPro" id="IPR002068">
    <property type="entry name" value="A-crystallin/Hsp20_dom"/>
</dbReference>
<dbReference type="InterPro" id="IPR031107">
    <property type="entry name" value="Small_HSP"/>
</dbReference>
<keyword evidence="5" id="KW-1185">Reference proteome</keyword>
<protein>
    <submittedName>
        <fullName evidence="4">Hsp20/alpha crystallin family protein</fullName>
    </submittedName>
</protein>
<dbReference type="PROSITE" id="PS01031">
    <property type="entry name" value="SHSP"/>
    <property type="match status" value="1"/>
</dbReference>
<dbReference type="Gene3D" id="2.60.40.790">
    <property type="match status" value="1"/>
</dbReference>
<proteinExistence type="inferred from homology"/>
<evidence type="ECO:0000313" key="4">
    <source>
        <dbReference type="EMBL" id="GAA2727720.1"/>
    </source>
</evidence>
<dbReference type="CDD" id="cd06464">
    <property type="entry name" value="ACD_sHsps-like"/>
    <property type="match status" value="1"/>
</dbReference>
<dbReference type="PANTHER" id="PTHR11527">
    <property type="entry name" value="HEAT-SHOCK PROTEIN 20 FAMILY MEMBER"/>
    <property type="match status" value="1"/>
</dbReference>
<sequence>MSAVSVWRWDPFTEFDGLVRQAFAPYRAEGRERGFVPAAEVLREDEDAVVSVELPGVDVEKDVTVEVKAGRLVVRGERRDERVGERGRRELRYGAFERAFVLPEHLGPESVSATYDAGMLNIRIAGAFADSEPHRIAISTGGGRPAVEGKAE</sequence>
<name>A0ABP6GTF2_9ACTN</name>
<dbReference type="SUPFAM" id="SSF49764">
    <property type="entry name" value="HSP20-like chaperones"/>
    <property type="match status" value="1"/>
</dbReference>
<dbReference type="EMBL" id="BAAATZ010000012">
    <property type="protein sequence ID" value="GAA2727720.1"/>
    <property type="molecule type" value="Genomic_DNA"/>
</dbReference>
<comment type="similarity">
    <text evidence="1 2">Belongs to the small heat shock protein (HSP20) family.</text>
</comment>
<evidence type="ECO:0000256" key="1">
    <source>
        <dbReference type="PROSITE-ProRule" id="PRU00285"/>
    </source>
</evidence>
<dbReference type="InterPro" id="IPR008978">
    <property type="entry name" value="HSP20-like_chaperone"/>
</dbReference>
<comment type="caution">
    <text evidence="4">The sequence shown here is derived from an EMBL/GenBank/DDBJ whole genome shotgun (WGS) entry which is preliminary data.</text>
</comment>
<evidence type="ECO:0000259" key="3">
    <source>
        <dbReference type="PROSITE" id="PS01031"/>
    </source>
</evidence>
<gene>
    <name evidence="4" type="ORF">GCM10010439_34310</name>
</gene>
<dbReference type="Pfam" id="PF00011">
    <property type="entry name" value="HSP20"/>
    <property type="match status" value="1"/>
</dbReference>
<dbReference type="RefSeq" id="WP_344451417.1">
    <property type="nucleotide sequence ID" value="NZ_BAAATZ010000012.1"/>
</dbReference>
<accession>A0ABP6GTF2</accession>
<evidence type="ECO:0000313" key="5">
    <source>
        <dbReference type="Proteomes" id="UP001501842"/>
    </source>
</evidence>
<evidence type="ECO:0000256" key="2">
    <source>
        <dbReference type="RuleBase" id="RU003616"/>
    </source>
</evidence>
<reference evidence="5" key="1">
    <citation type="journal article" date="2019" name="Int. J. Syst. Evol. Microbiol.">
        <title>The Global Catalogue of Microorganisms (GCM) 10K type strain sequencing project: providing services to taxonomists for standard genome sequencing and annotation.</title>
        <authorList>
            <consortium name="The Broad Institute Genomics Platform"/>
            <consortium name="The Broad Institute Genome Sequencing Center for Infectious Disease"/>
            <person name="Wu L."/>
            <person name="Ma J."/>
        </authorList>
    </citation>
    <scope>NUCLEOTIDE SEQUENCE [LARGE SCALE GENOMIC DNA]</scope>
    <source>
        <strain evidence="5">JCM 8201</strain>
    </source>
</reference>
<dbReference type="Proteomes" id="UP001501842">
    <property type="component" value="Unassembled WGS sequence"/>
</dbReference>
<feature type="domain" description="SHSP" evidence="3">
    <location>
        <begin position="30"/>
        <end position="141"/>
    </location>
</feature>
<organism evidence="4 5">
    <name type="scientific">Actinocorallia aurantiaca</name>
    <dbReference type="NCBI Taxonomy" id="46204"/>
    <lineage>
        <taxon>Bacteria</taxon>
        <taxon>Bacillati</taxon>
        <taxon>Actinomycetota</taxon>
        <taxon>Actinomycetes</taxon>
        <taxon>Streptosporangiales</taxon>
        <taxon>Thermomonosporaceae</taxon>
        <taxon>Actinocorallia</taxon>
    </lineage>
</organism>